<dbReference type="GO" id="GO:0003910">
    <property type="term" value="F:DNA ligase (ATP) activity"/>
    <property type="evidence" value="ECO:0007669"/>
    <property type="project" value="InterPro"/>
</dbReference>
<dbReference type="InterPro" id="IPR025487">
    <property type="entry name" value="DUF4379"/>
</dbReference>
<dbReference type="VEuPathDB" id="TriTrypDB:TcCLB.506289.9"/>
<dbReference type="GO" id="GO:0006260">
    <property type="term" value="P:DNA replication"/>
    <property type="evidence" value="ECO:0007669"/>
    <property type="project" value="UniProtKB-KW"/>
</dbReference>
<proteinExistence type="predicted"/>
<dbReference type="VEuPathDB" id="TriTrypDB:TcG_05830"/>
<dbReference type="InterPro" id="IPR050326">
    <property type="entry name" value="NAD_dep_DNA_ligaseB"/>
</dbReference>
<dbReference type="VEuPathDB" id="TriTrypDB:Tc_MARK_973"/>
<gene>
    <name evidence="9" type="ORF">C3747_56g71</name>
</gene>
<evidence type="ECO:0000313" key="9">
    <source>
        <dbReference type="EMBL" id="PWV11816.1"/>
    </source>
</evidence>
<dbReference type="PROSITE" id="PS50160">
    <property type="entry name" value="DNA_LIGASE_A3"/>
    <property type="match status" value="1"/>
</dbReference>
<dbReference type="GO" id="GO:0006310">
    <property type="term" value="P:DNA recombination"/>
    <property type="evidence" value="ECO:0007669"/>
    <property type="project" value="InterPro"/>
</dbReference>
<dbReference type="VEuPathDB" id="TriTrypDB:TcCLB.508881.70"/>
<dbReference type="VEuPathDB" id="TriTrypDB:TcCL_NonESM04879"/>
<dbReference type="VEuPathDB" id="TriTrypDB:C3747_56g71"/>
<dbReference type="AlphaFoldDB" id="A0A2V2WT78"/>
<name>A0A2V2WT78_TRYCR</name>
<dbReference type="Pfam" id="PF14311">
    <property type="entry name" value="DUF4379"/>
    <property type="match status" value="1"/>
</dbReference>
<accession>A0A2V2WT78</accession>
<feature type="chain" id="PRO_5015998180" evidence="7">
    <location>
        <begin position="25"/>
        <end position="488"/>
    </location>
</feature>
<protein>
    <submittedName>
        <fullName evidence="9">Putative DNA ligase</fullName>
    </submittedName>
</protein>
<dbReference type="VEuPathDB" id="TriTrypDB:TcBrA4_0106040"/>
<dbReference type="Pfam" id="PF01068">
    <property type="entry name" value="DNA_ligase_A_M"/>
    <property type="match status" value="1"/>
</dbReference>
<dbReference type="GO" id="GO:0006281">
    <property type="term" value="P:DNA repair"/>
    <property type="evidence" value="ECO:0007669"/>
    <property type="project" value="UniProtKB-KW"/>
</dbReference>
<dbReference type="CDD" id="cd08041">
    <property type="entry name" value="OBF_kDNA_ligase_like"/>
    <property type="match status" value="1"/>
</dbReference>
<evidence type="ECO:0000256" key="5">
    <source>
        <dbReference type="ARBA" id="ARBA00023204"/>
    </source>
</evidence>
<dbReference type="Pfam" id="PF14743">
    <property type="entry name" value="DNA_ligase_OB_2"/>
    <property type="match status" value="1"/>
</dbReference>
<evidence type="ECO:0000256" key="6">
    <source>
        <dbReference type="SAM" id="MobiDB-lite"/>
    </source>
</evidence>
<dbReference type="SUPFAM" id="SSF50249">
    <property type="entry name" value="Nucleic acid-binding proteins"/>
    <property type="match status" value="1"/>
</dbReference>
<dbReference type="PANTHER" id="PTHR47810">
    <property type="entry name" value="DNA LIGASE"/>
    <property type="match status" value="1"/>
</dbReference>
<dbReference type="VEuPathDB" id="TriTrypDB:ECC02_008462"/>
<dbReference type="InterPro" id="IPR012340">
    <property type="entry name" value="NA-bd_OB-fold"/>
</dbReference>
<feature type="compositionally biased region" description="Polar residues" evidence="6">
    <location>
        <begin position="364"/>
        <end position="375"/>
    </location>
</feature>
<dbReference type="VEuPathDB" id="TriTrypDB:TCSYLVIO_002274"/>
<dbReference type="Proteomes" id="UP000246078">
    <property type="component" value="Unassembled WGS sequence"/>
</dbReference>
<feature type="signal peptide" evidence="7">
    <location>
        <begin position="1"/>
        <end position="24"/>
    </location>
</feature>
<dbReference type="GO" id="GO:0005524">
    <property type="term" value="F:ATP binding"/>
    <property type="evidence" value="ECO:0007669"/>
    <property type="project" value="InterPro"/>
</dbReference>
<feature type="domain" description="ATP-dependent DNA ligase family profile" evidence="8">
    <location>
        <begin position="263"/>
        <end position="427"/>
    </location>
</feature>
<comment type="cofactor">
    <cofactor evidence="1">
        <name>a divalent metal cation</name>
        <dbReference type="ChEBI" id="CHEBI:60240"/>
    </cofactor>
</comment>
<keyword evidence="2 9" id="KW-0436">Ligase</keyword>
<reference evidence="9 10" key="1">
    <citation type="journal article" date="2018" name="Microb. Genom.">
        <title>Expanding an expanded genome: long-read sequencing of Trypanosoma cruzi.</title>
        <authorList>
            <person name="Berna L."/>
            <person name="Rodriguez M."/>
            <person name="Chiribao M.L."/>
            <person name="Parodi-Talice A."/>
            <person name="Pita S."/>
            <person name="Rijo G."/>
            <person name="Alvarez-Valin F."/>
            <person name="Robello C."/>
        </authorList>
    </citation>
    <scope>NUCLEOTIDE SEQUENCE [LARGE SCALE GENOMIC DNA]</scope>
    <source>
        <strain evidence="9 10">TCC</strain>
    </source>
</reference>
<organism evidence="9 10">
    <name type="scientific">Trypanosoma cruzi</name>
    <dbReference type="NCBI Taxonomy" id="5693"/>
    <lineage>
        <taxon>Eukaryota</taxon>
        <taxon>Discoba</taxon>
        <taxon>Euglenozoa</taxon>
        <taxon>Kinetoplastea</taxon>
        <taxon>Metakinetoplastina</taxon>
        <taxon>Trypanosomatida</taxon>
        <taxon>Trypanosomatidae</taxon>
        <taxon>Trypanosoma</taxon>
        <taxon>Schizotrypanum</taxon>
    </lineage>
</organism>
<dbReference type="VEuPathDB" id="TriTrypDB:BCY84_06478"/>
<dbReference type="VEuPathDB" id="TriTrypDB:TCDM_07546"/>
<dbReference type="InterPro" id="IPR029319">
    <property type="entry name" value="DNA_ligase_OB"/>
</dbReference>
<keyword evidence="3" id="KW-0235">DNA replication</keyword>
<comment type="caution">
    <text evidence="9">The sequence shown here is derived from an EMBL/GenBank/DDBJ whole genome shotgun (WGS) entry which is preliminary data.</text>
</comment>
<evidence type="ECO:0000256" key="3">
    <source>
        <dbReference type="ARBA" id="ARBA00022705"/>
    </source>
</evidence>
<keyword evidence="7" id="KW-0732">Signal</keyword>
<dbReference type="VEuPathDB" id="TriTrypDB:C4B63_8g196"/>
<keyword evidence="4" id="KW-0227">DNA damage</keyword>
<feature type="region of interest" description="Disordered" evidence="6">
    <location>
        <begin position="356"/>
        <end position="375"/>
    </location>
</feature>
<evidence type="ECO:0000313" key="10">
    <source>
        <dbReference type="Proteomes" id="UP000246078"/>
    </source>
</evidence>
<dbReference type="VEuPathDB" id="TriTrypDB:TcCLB.506287.209"/>
<dbReference type="SUPFAM" id="SSF56091">
    <property type="entry name" value="DNA ligase/mRNA capping enzyme, catalytic domain"/>
    <property type="match status" value="1"/>
</dbReference>
<evidence type="ECO:0000256" key="7">
    <source>
        <dbReference type="SAM" id="SignalP"/>
    </source>
</evidence>
<dbReference type="PANTHER" id="PTHR47810:SF1">
    <property type="entry name" value="DNA LIGASE B"/>
    <property type="match status" value="1"/>
</dbReference>
<dbReference type="Gene3D" id="2.40.50.140">
    <property type="entry name" value="Nucleic acid-binding proteins"/>
    <property type="match status" value="1"/>
</dbReference>
<dbReference type="InterPro" id="IPR012310">
    <property type="entry name" value="DNA_ligase_ATP-dep_cent"/>
</dbReference>
<evidence type="ECO:0000256" key="4">
    <source>
        <dbReference type="ARBA" id="ARBA00022763"/>
    </source>
</evidence>
<dbReference type="EMBL" id="PRFC01000056">
    <property type="protein sequence ID" value="PWV11816.1"/>
    <property type="molecule type" value="Genomic_DNA"/>
</dbReference>
<evidence type="ECO:0000256" key="2">
    <source>
        <dbReference type="ARBA" id="ARBA00022598"/>
    </source>
</evidence>
<evidence type="ECO:0000256" key="1">
    <source>
        <dbReference type="ARBA" id="ARBA00001968"/>
    </source>
</evidence>
<sequence length="488" mass="54627">MKACQLRLSFLFAVSALRMGRVSSTRLPITPPANLATFHPAIASSWMTAASNKLLQPQHVLPTSRKLAWWRCPHCGHEHHKRIDLHVAAGGVCPRCQRMPTLLHPSDASSAVLTIPLVKHRCRPDNSLSVLAAANANRLKSSIADDGYLRVVETRNLQPMLARNFEKESDTIDDDAVLFVSPKLDGVRCIVAWNVRERRPCFFSRSGTLFECCDHRIEPSLRPLFEKDPNLVLDGELYNHNVDDFEQLISAIRTTRDRRTPAIAKLQEQLQYHAFDIMYASKFPDMSVVPFSERHKHLGRLIHGLASSKGQVQEKPVVLVPAAQMKKADIPRLLRLSLADGYEGIIVRRDGVVSARGENKRSRSGTSRGVNKSSSRGVVVGYAHGARSPNLLKYKVMQDDEYVIVSGVEGRGKWKGCLGAFVCRTKRGHQFTVAPATTEQRKKDMWQRLAQYKGKMLTVQYQELSANGVPRFPIGKCVRGAKSGKDWI</sequence>
<dbReference type="Gene3D" id="3.30.470.30">
    <property type="entry name" value="DNA ligase/mRNA capping enzyme"/>
    <property type="match status" value="1"/>
</dbReference>
<keyword evidence="5" id="KW-0234">DNA repair</keyword>
<evidence type="ECO:0000259" key="8">
    <source>
        <dbReference type="PROSITE" id="PS50160"/>
    </source>
</evidence>